<accession>A0ABT2LUB3</accession>
<dbReference type="EMBL" id="JAOCZP010000010">
    <property type="protein sequence ID" value="MCT7377971.1"/>
    <property type="molecule type" value="Genomic_DNA"/>
</dbReference>
<evidence type="ECO:0000313" key="1">
    <source>
        <dbReference type="EMBL" id="MCT7377971.1"/>
    </source>
</evidence>
<reference evidence="1 2" key="1">
    <citation type="submission" date="2022-09" db="EMBL/GenBank/DDBJ databases">
        <title>Chelativorans salina sp. nov., a novel slightly halophilic bacterium isolated from a saline lake sediment enrichment.</title>
        <authorList>
            <person name="Gao L."/>
            <person name="Fang B.-Z."/>
            <person name="Li W.-J."/>
        </authorList>
    </citation>
    <scope>NUCLEOTIDE SEQUENCE [LARGE SCALE GENOMIC DNA]</scope>
    <source>
        <strain evidence="1 2">EGI FJ00035</strain>
    </source>
</reference>
<sequence>MRTGSAPFWATFNAASSFAQLKSYLERTEPYDDIRAMIFPHGTESVGLPSLDDWRAVLQKARGQAGFVGINDRAYPHHFSALARYHMDISDIPDRHPLPPPVPLKEFEQFCGRCDQDYTVRLVGL</sequence>
<dbReference type="RefSeq" id="WP_260906717.1">
    <property type="nucleotide sequence ID" value="NZ_JAOCZP010000010.1"/>
</dbReference>
<dbReference type="Proteomes" id="UP001320831">
    <property type="component" value="Unassembled WGS sequence"/>
</dbReference>
<organism evidence="1 2">
    <name type="scientific">Chelativorans salis</name>
    <dbReference type="NCBI Taxonomy" id="2978478"/>
    <lineage>
        <taxon>Bacteria</taxon>
        <taxon>Pseudomonadati</taxon>
        <taxon>Pseudomonadota</taxon>
        <taxon>Alphaproteobacteria</taxon>
        <taxon>Hyphomicrobiales</taxon>
        <taxon>Phyllobacteriaceae</taxon>
        <taxon>Chelativorans</taxon>
    </lineage>
</organism>
<protein>
    <submittedName>
        <fullName evidence="1">Uncharacterized protein</fullName>
    </submittedName>
</protein>
<comment type="caution">
    <text evidence="1">The sequence shown here is derived from an EMBL/GenBank/DDBJ whole genome shotgun (WGS) entry which is preliminary data.</text>
</comment>
<gene>
    <name evidence="1" type="ORF">N5A92_23410</name>
</gene>
<keyword evidence="2" id="KW-1185">Reference proteome</keyword>
<proteinExistence type="predicted"/>
<name>A0ABT2LUB3_9HYPH</name>
<evidence type="ECO:0000313" key="2">
    <source>
        <dbReference type="Proteomes" id="UP001320831"/>
    </source>
</evidence>